<dbReference type="RefSeq" id="WP_163952463.1">
    <property type="nucleotide sequence ID" value="NZ_JAAFZH010000010.1"/>
</dbReference>
<protein>
    <submittedName>
        <fullName evidence="3">ATP-binding protein</fullName>
    </submittedName>
</protein>
<reference evidence="3 4" key="1">
    <citation type="submission" date="2020-02" db="EMBL/GenBank/DDBJ databases">
        <title>Draft genome sequence of two Spirosoma agri KCTC 52727 and Spirosoma terrae KCTC 52035.</title>
        <authorList>
            <person name="Rojas J."/>
            <person name="Ambika Manirajan B."/>
            <person name="Suarez C."/>
            <person name="Ratering S."/>
            <person name="Schnell S."/>
        </authorList>
    </citation>
    <scope>NUCLEOTIDE SEQUENCE [LARGE SCALE GENOMIC DNA]</scope>
    <source>
        <strain evidence="3 4">KCTC 52035</strain>
    </source>
</reference>
<dbReference type="InterPro" id="IPR041685">
    <property type="entry name" value="AAA_GajA/Old/RecF-like"/>
</dbReference>
<evidence type="ECO:0000259" key="1">
    <source>
        <dbReference type="Pfam" id="PF13175"/>
    </source>
</evidence>
<dbReference type="Pfam" id="PF13304">
    <property type="entry name" value="AAA_21"/>
    <property type="match status" value="1"/>
</dbReference>
<feature type="domain" description="ATPase AAA-type core" evidence="2">
    <location>
        <begin position="207"/>
        <end position="275"/>
    </location>
</feature>
<dbReference type="Gene3D" id="3.40.50.300">
    <property type="entry name" value="P-loop containing nucleotide triphosphate hydrolases"/>
    <property type="match status" value="1"/>
</dbReference>
<proteinExistence type="predicted"/>
<keyword evidence="3" id="KW-0067">ATP-binding</keyword>
<sequence>MKITSIELKNIRGFKYLPQTEFSSTINLFIGPNNSGKSTILNSLLQIQDYRLNYTDIIFGQTSGHIILNLSDFFYKEEFDANPISYDRVTILISRPSYERHFQSSVISQSRQFTIQSNVEPTNIFYPYLSKRKVTTFKHDINAVNSNAVTGDLANIISKIDRLNDRSFEPGHTAYVCACKSILGFEVTTSFIPQGKEAVYRISNWENIPISSMGEGVVNMLGLIVDLCIAEKKIFVIEEIENDIHPKALKALLELLIQKSSTNQIFISTHSNIVMKYLGSVPDAKIFNIINSLSDPERPSLFISQLTEVANTPQARREVLEDLGYDLFDFGLWKGWLFLEESSAERIIRDWLIPWFVDPLQTTIKTFSASGVTNIEPKLNDFDKLFIFLHLESMYKNRVWVLIDGGEHEDKIIEGLRSKYVKSGWNTTNFQQLSQHDFEKYYPDRFQEEVDATLSIIDDQKKRKAKEKLLYKVLDWIKNNKDEAQAEFAESAKEVIEILQTINSQLNS</sequence>
<feature type="domain" description="Endonuclease GajA/Old nuclease/RecF-like AAA" evidence="1">
    <location>
        <begin position="1"/>
        <end position="45"/>
    </location>
</feature>
<dbReference type="InterPro" id="IPR027417">
    <property type="entry name" value="P-loop_NTPase"/>
</dbReference>
<dbReference type="Pfam" id="PF13175">
    <property type="entry name" value="AAA_15"/>
    <property type="match status" value="1"/>
</dbReference>
<name>A0A6L9LCD0_9BACT</name>
<gene>
    <name evidence="3" type="ORF">GK108_20250</name>
</gene>
<comment type="caution">
    <text evidence="3">The sequence shown here is derived from an EMBL/GenBank/DDBJ whole genome shotgun (WGS) entry which is preliminary data.</text>
</comment>
<organism evidence="3 4">
    <name type="scientific">Spirosoma terrae</name>
    <dbReference type="NCBI Taxonomy" id="1968276"/>
    <lineage>
        <taxon>Bacteria</taxon>
        <taxon>Pseudomonadati</taxon>
        <taxon>Bacteroidota</taxon>
        <taxon>Cytophagia</taxon>
        <taxon>Cytophagales</taxon>
        <taxon>Cytophagaceae</taxon>
        <taxon>Spirosoma</taxon>
    </lineage>
</organism>
<dbReference type="InterPro" id="IPR051396">
    <property type="entry name" value="Bact_Antivir_Def_Nuclease"/>
</dbReference>
<dbReference type="GO" id="GO:0005524">
    <property type="term" value="F:ATP binding"/>
    <property type="evidence" value="ECO:0007669"/>
    <property type="project" value="UniProtKB-KW"/>
</dbReference>
<evidence type="ECO:0000313" key="3">
    <source>
        <dbReference type="EMBL" id="NDU97227.1"/>
    </source>
</evidence>
<dbReference type="EMBL" id="JAAFZH010000010">
    <property type="protein sequence ID" value="NDU97227.1"/>
    <property type="molecule type" value="Genomic_DNA"/>
</dbReference>
<keyword evidence="3" id="KW-0547">Nucleotide-binding</keyword>
<keyword evidence="4" id="KW-1185">Reference proteome</keyword>
<dbReference type="Proteomes" id="UP000474175">
    <property type="component" value="Unassembled WGS sequence"/>
</dbReference>
<evidence type="ECO:0000259" key="2">
    <source>
        <dbReference type="Pfam" id="PF13304"/>
    </source>
</evidence>
<accession>A0A6L9LCD0</accession>
<dbReference type="PANTHER" id="PTHR43581:SF4">
    <property type="entry name" value="ATP_GTP PHOSPHATASE"/>
    <property type="match status" value="1"/>
</dbReference>
<dbReference type="PANTHER" id="PTHR43581">
    <property type="entry name" value="ATP/GTP PHOSPHATASE"/>
    <property type="match status" value="1"/>
</dbReference>
<dbReference type="AlphaFoldDB" id="A0A6L9LCD0"/>
<dbReference type="GO" id="GO:0016887">
    <property type="term" value="F:ATP hydrolysis activity"/>
    <property type="evidence" value="ECO:0007669"/>
    <property type="project" value="InterPro"/>
</dbReference>
<evidence type="ECO:0000313" key="4">
    <source>
        <dbReference type="Proteomes" id="UP000474175"/>
    </source>
</evidence>
<dbReference type="InterPro" id="IPR003959">
    <property type="entry name" value="ATPase_AAA_core"/>
</dbReference>
<dbReference type="SUPFAM" id="SSF52540">
    <property type="entry name" value="P-loop containing nucleoside triphosphate hydrolases"/>
    <property type="match status" value="1"/>
</dbReference>